<dbReference type="AlphaFoldDB" id="A0A8J2RR54"/>
<dbReference type="EMBL" id="CAKKLH010000223">
    <property type="protein sequence ID" value="CAH0106398.1"/>
    <property type="molecule type" value="Genomic_DNA"/>
</dbReference>
<feature type="domain" description="Mitochondrial transcription rescue factor 1 C-terminal" evidence="2">
    <location>
        <begin position="113"/>
        <end position="211"/>
    </location>
</feature>
<sequence length="223" mass="25042">MANCSFISRIFPIPFTGLRKGICLIEHVRLTSSISKQNLYQISIGLLHQRTVLPNHYSCLSLRALKHTSKFSRGRGEKVVEEDEEEDENASTDISALDSDILADVDDKDVKIIKKKLNSLRLDTLLKAGLGTAKNKIDSAFYESRIRINGEKLLKKSKRLELGDEVDLIKGPNVMNPAFLDVGRVIVLKADYSSDLEKVTVLLKRYRSLTIENYANPHKTGAE</sequence>
<evidence type="ECO:0000313" key="4">
    <source>
        <dbReference type="Proteomes" id="UP000789390"/>
    </source>
</evidence>
<comment type="caution">
    <text evidence="3">The sequence shown here is derived from an EMBL/GenBank/DDBJ whole genome shotgun (WGS) entry which is preliminary data.</text>
</comment>
<dbReference type="Proteomes" id="UP000789390">
    <property type="component" value="Unassembled WGS sequence"/>
</dbReference>
<dbReference type="InterPro" id="IPR057896">
    <property type="entry name" value="MTRES1_C"/>
</dbReference>
<dbReference type="SUPFAM" id="SSF55174">
    <property type="entry name" value="Alpha-L RNA-binding motif"/>
    <property type="match status" value="1"/>
</dbReference>
<organism evidence="3 4">
    <name type="scientific">Daphnia galeata</name>
    <dbReference type="NCBI Taxonomy" id="27404"/>
    <lineage>
        <taxon>Eukaryota</taxon>
        <taxon>Metazoa</taxon>
        <taxon>Ecdysozoa</taxon>
        <taxon>Arthropoda</taxon>
        <taxon>Crustacea</taxon>
        <taxon>Branchiopoda</taxon>
        <taxon>Diplostraca</taxon>
        <taxon>Cladocera</taxon>
        <taxon>Anomopoda</taxon>
        <taxon>Daphniidae</taxon>
        <taxon>Daphnia</taxon>
    </lineage>
</organism>
<reference evidence="3" key="1">
    <citation type="submission" date="2021-11" db="EMBL/GenBank/DDBJ databases">
        <authorList>
            <person name="Schell T."/>
        </authorList>
    </citation>
    <scope>NUCLEOTIDE SEQUENCE</scope>
    <source>
        <strain evidence="3">M5</strain>
    </source>
</reference>
<evidence type="ECO:0000313" key="3">
    <source>
        <dbReference type="EMBL" id="CAH0106398.1"/>
    </source>
</evidence>
<dbReference type="PANTHER" id="PTHR13633">
    <property type="entry name" value="MITOCHONDRIAL TRANSCRIPTION RESCUE FACTOR 1"/>
    <property type="match status" value="1"/>
</dbReference>
<dbReference type="GO" id="GO:1903108">
    <property type="term" value="P:regulation of mitochondrial transcription"/>
    <property type="evidence" value="ECO:0007669"/>
    <property type="project" value="TreeGrafter"/>
</dbReference>
<evidence type="ECO:0000256" key="1">
    <source>
        <dbReference type="PROSITE-ProRule" id="PRU00182"/>
    </source>
</evidence>
<keyword evidence="4" id="KW-1185">Reference proteome</keyword>
<protein>
    <recommendedName>
        <fullName evidence="2">Mitochondrial transcription rescue factor 1 C-terminal domain-containing protein</fullName>
    </recommendedName>
</protein>
<proteinExistence type="predicted"/>
<name>A0A8J2RR54_9CRUS</name>
<evidence type="ECO:0000259" key="2">
    <source>
        <dbReference type="Pfam" id="PF25818"/>
    </source>
</evidence>
<dbReference type="GO" id="GO:0003723">
    <property type="term" value="F:RNA binding"/>
    <property type="evidence" value="ECO:0007669"/>
    <property type="project" value="UniProtKB-KW"/>
</dbReference>
<keyword evidence="1" id="KW-0694">RNA-binding</keyword>
<dbReference type="PANTHER" id="PTHR13633:SF3">
    <property type="entry name" value="MITOCHONDRIAL TRANSCRIPTION RESCUE FACTOR 1"/>
    <property type="match status" value="1"/>
</dbReference>
<accession>A0A8J2RR54</accession>
<dbReference type="GO" id="GO:0005739">
    <property type="term" value="C:mitochondrion"/>
    <property type="evidence" value="ECO:0007669"/>
    <property type="project" value="TreeGrafter"/>
</dbReference>
<gene>
    <name evidence="3" type="ORF">DGAL_LOCUS9553</name>
</gene>
<dbReference type="OrthoDB" id="4150at2759"/>
<dbReference type="Pfam" id="PF25818">
    <property type="entry name" value="MTRES1_C"/>
    <property type="match status" value="1"/>
</dbReference>
<dbReference type="PROSITE" id="PS50889">
    <property type="entry name" value="S4"/>
    <property type="match status" value="1"/>
</dbReference>